<sequence>MTQPINYLLSNNLPHIVFKVIVDHCTGTDCMRLSVTCKGIRETITNIIQVEDSLIPFIDPNLDLLYAPINTLTRGCFWKNYYLCFPAIKFDTYYDDWFEVRTDKRCVLNDYQYLSTYVWEMEMGQVDIKNVPIGDYDVYWRIKVDKYSKALQFHCSANVDGQVYSFTMNTLDYKTIEKNTRQWCIYKTNKISMTELLSDDDDDDNSKRPTTMRVRCIVYNADEYRMSDLHIDCFHIVPKDRDLFRETLDHPSIIDIKQQTTYPLDSKNDFSHWVKQNDSFDFSDTTTSVPTKEN</sequence>
<keyword evidence="2" id="KW-1185">Reference proteome</keyword>
<evidence type="ECO:0000313" key="1">
    <source>
        <dbReference type="EMBL" id="KAF2071061.1"/>
    </source>
</evidence>
<evidence type="ECO:0008006" key="3">
    <source>
        <dbReference type="Google" id="ProtNLM"/>
    </source>
</evidence>
<protein>
    <recommendedName>
        <fullName evidence="3">F-box domain-containing protein</fullName>
    </recommendedName>
</protein>
<accession>A0A8J4PQJ7</accession>
<organism evidence="1 2">
    <name type="scientific">Polysphondylium violaceum</name>
    <dbReference type="NCBI Taxonomy" id="133409"/>
    <lineage>
        <taxon>Eukaryota</taxon>
        <taxon>Amoebozoa</taxon>
        <taxon>Evosea</taxon>
        <taxon>Eumycetozoa</taxon>
        <taxon>Dictyostelia</taxon>
        <taxon>Dictyosteliales</taxon>
        <taxon>Dictyosteliaceae</taxon>
        <taxon>Polysphondylium</taxon>
    </lineage>
</organism>
<name>A0A8J4PQJ7_9MYCE</name>
<comment type="caution">
    <text evidence="1">The sequence shown here is derived from an EMBL/GenBank/DDBJ whole genome shotgun (WGS) entry which is preliminary data.</text>
</comment>
<dbReference type="EMBL" id="AJWJ01000417">
    <property type="protein sequence ID" value="KAF2071061.1"/>
    <property type="molecule type" value="Genomic_DNA"/>
</dbReference>
<dbReference type="AlphaFoldDB" id="A0A8J4PQJ7"/>
<proteinExistence type="predicted"/>
<dbReference type="Proteomes" id="UP000695562">
    <property type="component" value="Unassembled WGS sequence"/>
</dbReference>
<reference evidence="1" key="1">
    <citation type="submission" date="2020-01" db="EMBL/GenBank/DDBJ databases">
        <title>Development of genomics and gene disruption for Polysphondylium violaceum indicates a role for the polyketide synthase stlB in stalk morphogenesis.</title>
        <authorList>
            <person name="Narita B."/>
            <person name="Kawabe Y."/>
            <person name="Kin K."/>
            <person name="Saito T."/>
            <person name="Gibbs R."/>
            <person name="Kuspa A."/>
            <person name="Muzny D."/>
            <person name="Queller D."/>
            <person name="Richards S."/>
            <person name="Strassman J."/>
            <person name="Sucgang R."/>
            <person name="Worley K."/>
            <person name="Schaap P."/>
        </authorList>
    </citation>
    <scope>NUCLEOTIDE SEQUENCE</scope>
    <source>
        <strain evidence="1">QSvi11</strain>
    </source>
</reference>
<evidence type="ECO:0000313" key="2">
    <source>
        <dbReference type="Proteomes" id="UP000695562"/>
    </source>
</evidence>
<gene>
    <name evidence="1" type="ORF">CYY_007615</name>
</gene>